<dbReference type="PANTHER" id="PTHR30294">
    <property type="entry name" value="MEMBRANE COMPONENT OF ABC TRANSPORTER YHHJ-RELATED"/>
    <property type="match status" value="1"/>
</dbReference>
<dbReference type="Pfam" id="PF01061">
    <property type="entry name" value="ABC2_membrane"/>
    <property type="match status" value="1"/>
</dbReference>
<organism evidence="10 11">
    <name type="scientific">Candidatus Dojkabacteria bacterium</name>
    <dbReference type="NCBI Taxonomy" id="2099670"/>
    <lineage>
        <taxon>Bacteria</taxon>
        <taxon>Candidatus Dojkabacteria</taxon>
    </lineage>
</organism>
<accession>A0A955RJ45</accession>
<proteinExistence type="inferred from homology"/>
<keyword evidence="6 8" id="KW-1133">Transmembrane helix</keyword>
<evidence type="ECO:0000313" key="11">
    <source>
        <dbReference type="Proteomes" id="UP000783287"/>
    </source>
</evidence>
<comment type="similarity">
    <text evidence="2 8">Belongs to the ABC-2 integral membrane protein family.</text>
</comment>
<dbReference type="PANTHER" id="PTHR30294:SF38">
    <property type="entry name" value="TRANSPORT PERMEASE PROTEIN"/>
    <property type="match status" value="1"/>
</dbReference>
<dbReference type="InterPro" id="IPR051449">
    <property type="entry name" value="ABC-2_transporter_component"/>
</dbReference>
<dbReference type="InterPro" id="IPR047817">
    <property type="entry name" value="ABC2_TM_bact-type"/>
</dbReference>
<feature type="transmembrane region" description="Helical" evidence="8">
    <location>
        <begin position="20"/>
        <end position="39"/>
    </location>
</feature>
<name>A0A955RJ45_9BACT</name>
<protein>
    <recommendedName>
        <fullName evidence="8">Transport permease protein</fullName>
    </recommendedName>
</protein>
<comment type="subcellular location">
    <subcellularLocation>
        <location evidence="1 8">Cell membrane</location>
        <topology evidence="1 8">Multi-pass membrane protein</topology>
    </subcellularLocation>
</comment>
<feature type="transmembrane region" description="Helical" evidence="8">
    <location>
        <begin position="165"/>
        <end position="183"/>
    </location>
</feature>
<reference evidence="10" key="1">
    <citation type="submission" date="2020-04" db="EMBL/GenBank/DDBJ databases">
        <authorList>
            <person name="Zhang T."/>
        </authorList>
    </citation>
    <scope>NUCLEOTIDE SEQUENCE</scope>
    <source>
        <strain evidence="10">HKST-UBA14</strain>
    </source>
</reference>
<dbReference type="Proteomes" id="UP000783287">
    <property type="component" value="Unassembled WGS sequence"/>
</dbReference>
<keyword evidence="4 8" id="KW-1003">Cell membrane</keyword>
<gene>
    <name evidence="10" type="ORF">KC909_01695</name>
</gene>
<dbReference type="PROSITE" id="PS51012">
    <property type="entry name" value="ABC_TM2"/>
    <property type="match status" value="1"/>
</dbReference>
<keyword evidence="3 8" id="KW-0813">Transport</keyword>
<dbReference type="EMBL" id="JAGQLK010000023">
    <property type="protein sequence ID" value="MCA9383054.1"/>
    <property type="molecule type" value="Genomic_DNA"/>
</dbReference>
<evidence type="ECO:0000256" key="5">
    <source>
        <dbReference type="ARBA" id="ARBA00022692"/>
    </source>
</evidence>
<feature type="transmembrane region" description="Helical" evidence="8">
    <location>
        <begin position="223"/>
        <end position="243"/>
    </location>
</feature>
<dbReference type="GO" id="GO:0005886">
    <property type="term" value="C:plasma membrane"/>
    <property type="evidence" value="ECO:0007669"/>
    <property type="project" value="UniProtKB-SubCell"/>
</dbReference>
<evidence type="ECO:0000256" key="6">
    <source>
        <dbReference type="ARBA" id="ARBA00022989"/>
    </source>
</evidence>
<evidence type="ECO:0000259" key="9">
    <source>
        <dbReference type="PROSITE" id="PS51012"/>
    </source>
</evidence>
<evidence type="ECO:0000256" key="2">
    <source>
        <dbReference type="ARBA" id="ARBA00007783"/>
    </source>
</evidence>
<dbReference type="GO" id="GO:0140359">
    <property type="term" value="F:ABC-type transporter activity"/>
    <property type="evidence" value="ECO:0007669"/>
    <property type="project" value="InterPro"/>
</dbReference>
<sequence length="248" mass="27965">MKALIISRRIIKQTINDKQLIFLSFFIPVGYIFLVSIFFDALPSTLQNQEVYAVPVSVFLVQFVTFILSVLVWVGEKRNNTLDRIYLTGINNLSMTLGYLIGYLAIATIQVVLIVITMINVFSFDYSIEKIIAVTYISWLMAIASVLIGLLVSNLTSREDQVIPFVPLILIPSFLFSGMVVTYDKLPIGAQLIGKLFPAYYANNALEYILSVNIDYSSFYSEAYILIFYCIALLLVNALVGYIKRVLS</sequence>
<evidence type="ECO:0000256" key="8">
    <source>
        <dbReference type="RuleBase" id="RU361157"/>
    </source>
</evidence>
<comment type="caution">
    <text evidence="10">The sequence shown here is derived from an EMBL/GenBank/DDBJ whole genome shotgun (WGS) entry which is preliminary data.</text>
</comment>
<evidence type="ECO:0000256" key="7">
    <source>
        <dbReference type="ARBA" id="ARBA00023136"/>
    </source>
</evidence>
<dbReference type="AlphaFoldDB" id="A0A955RJ45"/>
<keyword evidence="5 8" id="KW-0812">Transmembrane</keyword>
<keyword evidence="7 8" id="KW-0472">Membrane</keyword>
<reference evidence="10" key="2">
    <citation type="journal article" date="2021" name="Microbiome">
        <title>Successional dynamics and alternative stable states in a saline activated sludge microbial community over 9 years.</title>
        <authorList>
            <person name="Wang Y."/>
            <person name="Ye J."/>
            <person name="Ju F."/>
            <person name="Liu L."/>
            <person name="Boyd J.A."/>
            <person name="Deng Y."/>
            <person name="Parks D.H."/>
            <person name="Jiang X."/>
            <person name="Yin X."/>
            <person name="Woodcroft B.J."/>
            <person name="Tyson G.W."/>
            <person name="Hugenholtz P."/>
            <person name="Polz M.F."/>
            <person name="Zhang T."/>
        </authorList>
    </citation>
    <scope>NUCLEOTIDE SEQUENCE</scope>
    <source>
        <strain evidence="10">HKST-UBA14</strain>
    </source>
</reference>
<evidence type="ECO:0000256" key="1">
    <source>
        <dbReference type="ARBA" id="ARBA00004651"/>
    </source>
</evidence>
<feature type="domain" description="ABC transmembrane type-2" evidence="9">
    <location>
        <begin position="19"/>
        <end position="246"/>
    </location>
</feature>
<evidence type="ECO:0000256" key="3">
    <source>
        <dbReference type="ARBA" id="ARBA00022448"/>
    </source>
</evidence>
<dbReference type="InterPro" id="IPR013525">
    <property type="entry name" value="ABC2_TM"/>
</dbReference>
<feature type="transmembrane region" description="Helical" evidence="8">
    <location>
        <begin position="131"/>
        <end position="153"/>
    </location>
</feature>
<feature type="transmembrane region" description="Helical" evidence="8">
    <location>
        <begin position="51"/>
        <end position="75"/>
    </location>
</feature>
<evidence type="ECO:0000256" key="4">
    <source>
        <dbReference type="ARBA" id="ARBA00022475"/>
    </source>
</evidence>
<feature type="transmembrane region" description="Helical" evidence="8">
    <location>
        <begin position="96"/>
        <end position="119"/>
    </location>
</feature>
<evidence type="ECO:0000313" key="10">
    <source>
        <dbReference type="EMBL" id="MCA9383054.1"/>
    </source>
</evidence>